<dbReference type="Pfam" id="PF00340">
    <property type="entry name" value="IL1"/>
    <property type="match status" value="1"/>
</dbReference>
<feature type="domain" description="PDZ" evidence="13">
    <location>
        <begin position="29"/>
        <end position="120"/>
    </location>
</feature>
<dbReference type="PANTHER" id="PTHR10078">
    <property type="entry name" value="INTERLEUKIN-1 FAMILY MEMBER"/>
    <property type="match status" value="1"/>
</dbReference>
<evidence type="ECO:0000256" key="3">
    <source>
        <dbReference type="ARBA" id="ARBA00004550"/>
    </source>
</evidence>
<proteinExistence type="inferred from homology"/>
<dbReference type="GO" id="GO:0048246">
    <property type="term" value="P:macrophage chemotaxis"/>
    <property type="evidence" value="ECO:0007669"/>
    <property type="project" value="TreeGrafter"/>
</dbReference>
<dbReference type="GO" id="GO:0005149">
    <property type="term" value="F:interleukin-1 receptor binding"/>
    <property type="evidence" value="ECO:0007669"/>
    <property type="project" value="UniProtKB-UniRule"/>
</dbReference>
<evidence type="ECO:0000256" key="5">
    <source>
        <dbReference type="ARBA" id="ARBA00022490"/>
    </source>
</evidence>
<dbReference type="InterPro" id="IPR000975">
    <property type="entry name" value="IL-1_fam"/>
</dbReference>
<evidence type="ECO:0000256" key="7">
    <source>
        <dbReference type="ARBA" id="ARBA00022525"/>
    </source>
</evidence>
<evidence type="ECO:0000256" key="6">
    <source>
        <dbReference type="ARBA" id="ARBA00022514"/>
    </source>
</evidence>
<dbReference type="SMART" id="SM00125">
    <property type="entry name" value="IL1"/>
    <property type="match status" value="1"/>
</dbReference>
<dbReference type="SUPFAM" id="SSF50353">
    <property type="entry name" value="Cytokine"/>
    <property type="match status" value="1"/>
</dbReference>
<evidence type="ECO:0000313" key="15">
    <source>
        <dbReference type="Proteomes" id="UP000694580"/>
    </source>
</evidence>
<keyword evidence="6" id="KW-0202">Cytokine</keyword>
<reference evidence="14" key="3">
    <citation type="submission" date="2025-09" db="UniProtKB">
        <authorList>
            <consortium name="Ensembl"/>
        </authorList>
    </citation>
    <scope>IDENTIFICATION</scope>
</reference>
<dbReference type="SUPFAM" id="SSF50156">
    <property type="entry name" value="PDZ domain-like"/>
    <property type="match status" value="1"/>
</dbReference>
<dbReference type="GeneTree" id="ENSGT00980000199728"/>
<dbReference type="Proteomes" id="UP000694580">
    <property type="component" value="Chromosome 5"/>
</dbReference>
<keyword evidence="7 12" id="KW-0964">Secreted</keyword>
<dbReference type="GO" id="GO:0006955">
    <property type="term" value="P:immune response"/>
    <property type="evidence" value="ECO:0007669"/>
    <property type="project" value="InterPro"/>
</dbReference>
<dbReference type="AlphaFoldDB" id="A0AAY4C6J1"/>
<dbReference type="GO" id="GO:0005829">
    <property type="term" value="C:cytosol"/>
    <property type="evidence" value="ECO:0007669"/>
    <property type="project" value="UniProtKB-SubCell"/>
</dbReference>
<protein>
    <recommendedName>
        <fullName evidence="12">Interleukin-1</fullName>
    </recommendedName>
</protein>
<dbReference type="GO" id="GO:0071222">
    <property type="term" value="P:cellular response to lipopolysaccharide"/>
    <property type="evidence" value="ECO:0007669"/>
    <property type="project" value="TreeGrafter"/>
</dbReference>
<keyword evidence="15" id="KW-1185">Reference proteome</keyword>
<keyword evidence="10" id="KW-0458">Lysosome</keyword>
<dbReference type="GO" id="GO:0051781">
    <property type="term" value="P:positive regulation of cell division"/>
    <property type="evidence" value="ECO:0007669"/>
    <property type="project" value="UniProtKB-KW"/>
</dbReference>
<dbReference type="PROSITE" id="PS50106">
    <property type="entry name" value="PDZ"/>
    <property type="match status" value="1"/>
</dbReference>
<dbReference type="GO" id="GO:0019221">
    <property type="term" value="P:cytokine-mediated signaling pathway"/>
    <property type="evidence" value="ECO:0007669"/>
    <property type="project" value="TreeGrafter"/>
</dbReference>
<dbReference type="GO" id="GO:0001660">
    <property type="term" value="P:fever generation"/>
    <property type="evidence" value="ECO:0007669"/>
    <property type="project" value="UniProtKB-KW"/>
</dbReference>
<dbReference type="PRINTS" id="PR00264">
    <property type="entry name" value="INTERLEUKIN1"/>
</dbReference>
<dbReference type="GO" id="GO:1901222">
    <property type="term" value="P:regulation of non-canonical NF-kappaB signal transduction"/>
    <property type="evidence" value="ECO:0007669"/>
    <property type="project" value="TreeGrafter"/>
</dbReference>
<comment type="subcellular location">
    <subcellularLocation>
        <location evidence="2">Cytoplasm</location>
        <location evidence="2">Cytosol</location>
    </subcellularLocation>
    <subcellularLocation>
        <location evidence="1">Lysosome</location>
    </subcellularLocation>
    <subcellularLocation>
        <location evidence="3">Secreted</location>
        <location evidence="3">Extracellular exosome</location>
    </subcellularLocation>
</comment>
<dbReference type="CDD" id="cd00100">
    <property type="entry name" value="beta-trefoil_IL1"/>
    <property type="match status" value="1"/>
</dbReference>
<dbReference type="Ensembl" id="ENSDCDT00010034867.1">
    <property type="protein sequence ID" value="ENSDCDP00010028186.1"/>
    <property type="gene ID" value="ENSDCDG00010017826.1"/>
</dbReference>
<dbReference type="GO" id="GO:0005615">
    <property type="term" value="C:extracellular space"/>
    <property type="evidence" value="ECO:0007669"/>
    <property type="project" value="UniProtKB-KW"/>
</dbReference>
<dbReference type="InterPro" id="IPR001478">
    <property type="entry name" value="PDZ"/>
</dbReference>
<reference evidence="14 15" key="1">
    <citation type="submission" date="2020-06" db="EMBL/GenBank/DDBJ databases">
        <authorList>
            <consortium name="Wellcome Sanger Institute Data Sharing"/>
        </authorList>
    </citation>
    <scope>NUCLEOTIDE SEQUENCE [LARGE SCALE GENOMIC DNA]</scope>
</reference>
<accession>A0AAY4C6J1</accession>
<sequence>MVCSPLTPPDFFTLPHTSYALNIESGADAACLSREKTDSRDMADKLRGLSVTGGAAITHRSKNGKHYYEVEAVLKNNHTTKGHFLRKGDKLLQINGVGLDDLAPEGFVQLLEKGSPLLTIHQHSKDPFSGPNQKPGELCVFKKQHTVLTIFLEMSNNPDERCLEDFLENGIEADCEQDDLNNMLLVTMVNTSVSVLKSRNCDHGEKCKECNGRKCSIDDMFLSSSNVTLVSRGISNFLRDKIQENLAIESLFNHEFLNFKGERARLRAKRAKITLYYYQSDNVDGKEFKGSPVVLNFTGTELFLKCSKNGDNVLLSVVTCEKKKLKWVSKDDSESLQFLFYLKSNSSCEYHFESASYPGWFFHTADTKLKMAVPGQEGLPKERDDSFVFLIRKDS</sequence>
<dbReference type="GO" id="GO:0010628">
    <property type="term" value="P:positive regulation of gene expression"/>
    <property type="evidence" value="ECO:0007669"/>
    <property type="project" value="TreeGrafter"/>
</dbReference>
<evidence type="ECO:0000256" key="8">
    <source>
        <dbReference type="ARBA" id="ARBA00022620"/>
    </source>
</evidence>
<reference evidence="14" key="2">
    <citation type="submission" date="2025-08" db="UniProtKB">
        <authorList>
            <consortium name="Ensembl"/>
        </authorList>
    </citation>
    <scope>IDENTIFICATION</scope>
</reference>
<keyword evidence="11" id="KW-0497">Mitogen</keyword>
<name>A0AAY4C6J1_9TELE</name>
<dbReference type="Gene3D" id="2.80.10.50">
    <property type="match status" value="1"/>
</dbReference>
<evidence type="ECO:0000259" key="13">
    <source>
        <dbReference type="PROSITE" id="PS50106"/>
    </source>
</evidence>
<evidence type="ECO:0000256" key="9">
    <source>
        <dbReference type="ARBA" id="ARBA00023198"/>
    </source>
</evidence>
<evidence type="ECO:0000256" key="11">
    <source>
        <dbReference type="ARBA" id="ARBA00023246"/>
    </source>
</evidence>
<comment type="similarity">
    <text evidence="4 12">Belongs to the IL-1 family.</text>
</comment>
<dbReference type="GO" id="GO:0042119">
    <property type="term" value="P:neutrophil activation"/>
    <property type="evidence" value="ECO:0007669"/>
    <property type="project" value="TreeGrafter"/>
</dbReference>
<dbReference type="InterPro" id="IPR008996">
    <property type="entry name" value="IL1/FGF"/>
</dbReference>
<dbReference type="InterPro" id="IPR036034">
    <property type="entry name" value="PDZ_sf"/>
</dbReference>
<evidence type="ECO:0000256" key="12">
    <source>
        <dbReference type="RuleBase" id="RU003753"/>
    </source>
</evidence>
<keyword evidence="9" id="KW-0395">Inflammatory response</keyword>
<evidence type="ECO:0000256" key="1">
    <source>
        <dbReference type="ARBA" id="ARBA00004371"/>
    </source>
</evidence>
<dbReference type="PANTHER" id="PTHR10078:SF30">
    <property type="entry name" value="INTERLEUKIN-1 BETA"/>
    <property type="match status" value="1"/>
</dbReference>
<evidence type="ECO:0000256" key="2">
    <source>
        <dbReference type="ARBA" id="ARBA00004514"/>
    </source>
</evidence>
<dbReference type="Gene3D" id="2.30.42.10">
    <property type="match status" value="1"/>
</dbReference>
<dbReference type="GO" id="GO:0005125">
    <property type="term" value="F:cytokine activity"/>
    <property type="evidence" value="ECO:0007669"/>
    <property type="project" value="UniProtKB-UniRule"/>
</dbReference>
<evidence type="ECO:0000256" key="10">
    <source>
        <dbReference type="ARBA" id="ARBA00023228"/>
    </source>
</evidence>
<keyword evidence="8" id="KW-0666">Pyrogen</keyword>
<dbReference type="GO" id="GO:0005764">
    <property type="term" value="C:lysosome"/>
    <property type="evidence" value="ECO:0007669"/>
    <property type="project" value="UniProtKB-SubCell"/>
</dbReference>
<dbReference type="PRINTS" id="PR01357">
    <property type="entry name" value="INTRLEUKN1AB"/>
</dbReference>
<evidence type="ECO:0000313" key="14">
    <source>
        <dbReference type="Ensembl" id="ENSDCDP00010028186.1"/>
    </source>
</evidence>
<organism evidence="14 15">
    <name type="scientific">Denticeps clupeoides</name>
    <name type="common">denticle herring</name>
    <dbReference type="NCBI Taxonomy" id="299321"/>
    <lineage>
        <taxon>Eukaryota</taxon>
        <taxon>Metazoa</taxon>
        <taxon>Chordata</taxon>
        <taxon>Craniata</taxon>
        <taxon>Vertebrata</taxon>
        <taxon>Euteleostomi</taxon>
        <taxon>Actinopterygii</taxon>
        <taxon>Neopterygii</taxon>
        <taxon>Teleostei</taxon>
        <taxon>Clupei</taxon>
        <taxon>Clupeiformes</taxon>
        <taxon>Denticipitoidei</taxon>
        <taxon>Denticipitidae</taxon>
        <taxon>Denticeps</taxon>
    </lineage>
</organism>
<evidence type="ECO:0000256" key="4">
    <source>
        <dbReference type="ARBA" id="ARBA00010448"/>
    </source>
</evidence>
<gene>
    <name evidence="14" type="primary">THOC1</name>
</gene>
<keyword evidence="5" id="KW-0963">Cytoplasm</keyword>